<name>A0A1D8ARH3_9BACT</name>
<dbReference type="Pfam" id="PF08761">
    <property type="entry name" value="dUTPase_2"/>
    <property type="match status" value="1"/>
</dbReference>
<dbReference type="KEGG" id="obg:Verru16b_00525"/>
<dbReference type="STRING" id="1838286.Verru16b_00525"/>
<dbReference type="InterPro" id="IPR014871">
    <property type="entry name" value="dUTPase/dCTP_pyrophosphatase"/>
</dbReference>
<dbReference type="PATRIC" id="fig|1838286.3.peg.532"/>
<keyword evidence="2" id="KW-1185">Reference proteome</keyword>
<dbReference type="Gene3D" id="1.10.4010.10">
    <property type="entry name" value="Type II deoxyuridine triphosphatase"/>
    <property type="match status" value="2"/>
</dbReference>
<organism evidence="1 2">
    <name type="scientific">Lacunisphaera limnophila</name>
    <dbReference type="NCBI Taxonomy" id="1838286"/>
    <lineage>
        <taxon>Bacteria</taxon>
        <taxon>Pseudomonadati</taxon>
        <taxon>Verrucomicrobiota</taxon>
        <taxon>Opitutia</taxon>
        <taxon>Opitutales</taxon>
        <taxon>Opitutaceae</taxon>
        <taxon>Lacunisphaera</taxon>
    </lineage>
</organism>
<gene>
    <name evidence="1" type="ORF">Verru16b_00525</name>
</gene>
<evidence type="ECO:0000313" key="1">
    <source>
        <dbReference type="EMBL" id="AOS43480.1"/>
    </source>
</evidence>
<reference evidence="1 2" key="1">
    <citation type="submission" date="2016-06" db="EMBL/GenBank/DDBJ databases">
        <title>Three novel species with peptidoglycan cell walls form the new genus Lacunisphaera gen. nov. in the family Opitutaceae of the verrucomicrobial subdivision 4.</title>
        <authorList>
            <person name="Rast P."/>
            <person name="Gloeckner I."/>
            <person name="Jogler M."/>
            <person name="Boedeker C."/>
            <person name="Jeske O."/>
            <person name="Wiegand S."/>
            <person name="Reinhardt R."/>
            <person name="Schumann P."/>
            <person name="Rohde M."/>
            <person name="Spring S."/>
            <person name="Gloeckner F.O."/>
            <person name="Jogler C."/>
        </authorList>
    </citation>
    <scope>NUCLEOTIDE SEQUENCE [LARGE SCALE GENOMIC DNA]</scope>
    <source>
        <strain evidence="1 2">IG16b</strain>
    </source>
</reference>
<dbReference type="OrthoDB" id="5506143at2"/>
<accession>A0A1D8ARH3</accession>
<protein>
    <submittedName>
        <fullName evidence="1">dUTPase</fullName>
    </submittedName>
</protein>
<dbReference type="SUPFAM" id="SSF101386">
    <property type="entry name" value="all-alpha NTP pyrophosphatases"/>
    <property type="match status" value="1"/>
</dbReference>
<dbReference type="Proteomes" id="UP000095228">
    <property type="component" value="Chromosome"/>
</dbReference>
<dbReference type="EMBL" id="CP016094">
    <property type="protein sequence ID" value="AOS43480.1"/>
    <property type="molecule type" value="Genomic_DNA"/>
</dbReference>
<sequence length="123" mass="14486">MDKLEEIFRMQDALNKRIGVELPPPTDEEKAKWILNYTRAMQQETAELIDSVPWKWWAKYQKFDEQNAKVEVVDLFHFLVSLAQTLGMTPDDVYQAYLKKNAVNHQRQDSGYVKKDEADSKHI</sequence>
<evidence type="ECO:0000313" key="2">
    <source>
        <dbReference type="Proteomes" id="UP000095228"/>
    </source>
</evidence>
<proteinExistence type="predicted"/>
<dbReference type="CDD" id="cd11527">
    <property type="entry name" value="NTP-PPase_dUTPase"/>
    <property type="match status" value="1"/>
</dbReference>
<dbReference type="AlphaFoldDB" id="A0A1D8ARH3"/>
<dbReference type="RefSeq" id="WP_069960827.1">
    <property type="nucleotide sequence ID" value="NZ_CP016094.1"/>
</dbReference>